<dbReference type="Proteomes" id="UP000785625">
    <property type="component" value="Unassembled WGS sequence"/>
</dbReference>
<feature type="domain" description="Lreu-0056-like" evidence="4">
    <location>
        <begin position="206"/>
        <end position="319"/>
    </location>
</feature>
<accession>A0ABS2H103</accession>
<feature type="signal peptide" evidence="2">
    <location>
        <begin position="1"/>
        <end position="20"/>
    </location>
</feature>
<evidence type="ECO:0000259" key="3">
    <source>
        <dbReference type="Pfam" id="PF15983"/>
    </source>
</evidence>
<evidence type="ECO:0000256" key="1">
    <source>
        <dbReference type="SAM" id="MobiDB-lite"/>
    </source>
</evidence>
<gene>
    <name evidence="5" type="ORF">H5975_05390</name>
</gene>
<keyword evidence="6" id="KW-1185">Reference proteome</keyword>
<feature type="domain" description="DUF4767" evidence="3">
    <location>
        <begin position="53"/>
        <end position="182"/>
    </location>
</feature>
<evidence type="ECO:0000256" key="2">
    <source>
        <dbReference type="SAM" id="SignalP"/>
    </source>
</evidence>
<feature type="region of interest" description="Disordered" evidence="1">
    <location>
        <begin position="25"/>
        <end position="54"/>
    </location>
</feature>
<proteinExistence type="predicted"/>
<dbReference type="InterPro" id="IPR054365">
    <property type="entry name" value="Lreu_0056-like"/>
</dbReference>
<dbReference type="PROSITE" id="PS51257">
    <property type="entry name" value="PROKAR_LIPOPROTEIN"/>
    <property type="match status" value="1"/>
</dbReference>
<feature type="compositionally biased region" description="Low complexity" evidence="1">
    <location>
        <begin position="28"/>
        <end position="48"/>
    </location>
</feature>
<dbReference type="CDD" id="cd15778">
    <property type="entry name" value="Lreu_0056_like"/>
    <property type="match status" value="1"/>
</dbReference>
<evidence type="ECO:0000313" key="5">
    <source>
        <dbReference type="EMBL" id="MBM6940914.1"/>
    </source>
</evidence>
<evidence type="ECO:0000259" key="4">
    <source>
        <dbReference type="Pfam" id="PF22125"/>
    </source>
</evidence>
<feature type="chain" id="PRO_5045442505" evidence="2">
    <location>
        <begin position="21"/>
        <end position="320"/>
    </location>
</feature>
<dbReference type="RefSeq" id="WP_204785199.1">
    <property type="nucleotide sequence ID" value="NZ_CALVGD010000077.1"/>
</dbReference>
<protein>
    <submittedName>
        <fullName evidence="5">DUF4767 domain-containing protein</fullName>
    </submittedName>
</protein>
<feature type="region of interest" description="Disordered" evidence="1">
    <location>
        <begin position="180"/>
        <end position="205"/>
    </location>
</feature>
<dbReference type="Pfam" id="PF15983">
    <property type="entry name" value="DUF4767"/>
    <property type="match status" value="1"/>
</dbReference>
<reference evidence="5 6" key="1">
    <citation type="journal article" date="2021" name="Sci. Rep.">
        <title>The distribution of antibiotic resistance genes in chicken gut microbiota commensals.</title>
        <authorList>
            <person name="Juricova H."/>
            <person name="Matiasovicova J."/>
            <person name="Kubasova T."/>
            <person name="Cejkova D."/>
            <person name="Rychlik I."/>
        </authorList>
    </citation>
    <scope>NUCLEOTIDE SEQUENCE [LARGE SCALE GENOMIC DNA]</scope>
    <source>
        <strain evidence="5 6">An574</strain>
    </source>
</reference>
<comment type="caution">
    <text evidence="5">The sequence shown here is derived from an EMBL/GenBank/DDBJ whole genome shotgun (WGS) entry which is preliminary data.</text>
</comment>
<organism evidence="5 6">
    <name type="scientific">Limosilactobacillus coleohominis</name>
    <dbReference type="NCBI Taxonomy" id="181675"/>
    <lineage>
        <taxon>Bacteria</taxon>
        <taxon>Bacillati</taxon>
        <taxon>Bacillota</taxon>
        <taxon>Bacilli</taxon>
        <taxon>Lactobacillales</taxon>
        <taxon>Lactobacillaceae</taxon>
        <taxon>Limosilactobacillus</taxon>
    </lineage>
</organism>
<keyword evidence="2" id="KW-0732">Signal</keyword>
<dbReference type="InterPro" id="IPR031927">
    <property type="entry name" value="DUF4767"/>
</dbReference>
<dbReference type="Gene3D" id="3.30.1460.60">
    <property type="match status" value="1"/>
</dbReference>
<name>A0ABS2H103_9LACO</name>
<dbReference type="Pfam" id="PF22125">
    <property type="entry name" value="Lreu_0056_like"/>
    <property type="match status" value="1"/>
</dbReference>
<feature type="compositionally biased region" description="Low complexity" evidence="1">
    <location>
        <begin position="184"/>
        <end position="204"/>
    </location>
</feature>
<evidence type="ECO:0000313" key="6">
    <source>
        <dbReference type="Proteomes" id="UP000785625"/>
    </source>
</evidence>
<sequence length="320" mass="34891">MKHKSLYLIGSVAMLSLMLAGCGKSSPTNHSMQSQSNSTTQTTGKNSSIQSSQLWDKSKDQQLSDFINQWAPTMGQSYTKYDGHTDIRTKSGMHYPSDFDQTTVNGTHDSMGWAPSGKGSYDYNVVALYNYDRPGGAAGHITYAFAFHDGQPVALVDQSTNGTANWTPTKNADVSSNFARIANGSGSSTKSQSSSSNSNSQSSSVDDKTVGVLVALLQNPNWFKEYLNSGDMHYGANSDNSGEVNGYSYVTSNGDPESYIYFKRNGDNVTIKQWTTEGDESVADGHFESRTVSLKRLENDYYSNASKRAEVNGYVSKLKQ</sequence>
<dbReference type="EMBL" id="JACJKU010000046">
    <property type="protein sequence ID" value="MBM6940914.1"/>
    <property type="molecule type" value="Genomic_DNA"/>
</dbReference>